<dbReference type="PRINTS" id="PR00119">
    <property type="entry name" value="CATATPASE"/>
</dbReference>
<dbReference type="InterPro" id="IPR036412">
    <property type="entry name" value="HAD-like_sf"/>
</dbReference>
<dbReference type="Pfam" id="PF08282">
    <property type="entry name" value="Hydrolase_3"/>
    <property type="match status" value="1"/>
</dbReference>
<dbReference type="SUPFAM" id="SSF81660">
    <property type="entry name" value="Metal cation-transporting ATPase, ATP-binding domain N"/>
    <property type="match status" value="1"/>
</dbReference>
<dbReference type="PROSITE" id="PS00154">
    <property type="entry name" value="ATPASE_E1_E2"/>
    <property type="match status" value="1"/>
</dbReference>
<gene>
    <name evidence="13" type="ORF">SAMN04488052_11214</name>
</gene>
<keyword evidence="14" id="KW-1185">Reference proteome</keyword>
<dbReference type="FunFam" id="3.40.50.1000:FF:000028">
    <property type="entry name" value="Calcium-transporting P-type ATPase, putative"/>
    <property type="match status" value="1"/>
</dbReference>
<dbReference type="SUPFAM" id="SSF56784">
    <property type="entry name" value="HAD-like"/>
    <property type="match status" value="1"/>
</dbReference>
<feature type="transmembrane region" description="Helical" evidence="11">
    <location>
        <begin position="250"/>
        <end position="269"/>
    </location>
</feature>
<feature type="domain" description="Cation-transporting P-type ATPase N-terminal" evidence="12">
    <location>
        <begin position="10"/>
        <end position="83"/>
    </location>
</feature>
<name>A0A1H8VFM6_9GAMM</name>
<keyword evidence="9 11" id="KW-1133">Transmembrane helix</keyword>
<dbReference type="EMBL" id="FOEG01000012">
    <property type="protein sequence ID" value="SEP14007.1"/>
    <property type="molecule type" value="Genomic_DNA"/>
</dbReference>
<evidence type="ECO:0000256" key="10">
    <source>
        <dbReference type="ARBA" id="ARBA00023136"/>
    </source>
</evidence>
<dbReference type="Gene3D" id="3.40.1110.10">
    <property type="entry name" value="Calcium-transporting ATPase, cytoplasmic domain N"/>
    <property type="match status" value="1"/>
</dbReference>
<dbReference type="Gene3D" id="2.70.150.10">
    <property type="entry name" value="Calcium-transporting ATPase, cytoplasmic transduction domain A"/>
    <property type="match status" value="1"/>
</dbReference>
<dbReference type="NCBIfam" id="TIGR01494">
    <property type="entry name" value="ATPase_P-type"/>
    <property type="match status" value="3"/>
</dbReference>
<dbReference type="Proteomes" id="UP000199657">
    <property type="component" value="Unassembled WGS sequence"/>
</dbReference>
<feature type="transmembrane region" description="Helical" evidence="11">
    <location>
        <begin position="866"/>
        <end position="886"/>
    </location>
</feature>
<feature type="transmembrane region" description="Helical" evidence="11">
    <location>
        <begin position="726"/>
        <end position="747"/>
    </location>
</feature>
<keyword evidence="4 11" id="KW-0812">Transmembrane</keyword>
<dbReference type="CDD" id="cd02080">
    <property type="entry name" value="P-type_ATPase_cation"/>
    <property type="match status" value="1"/>
</dbReference>
<dbReference type="GO" id="GO:1902600">
    <property type="term" value="P:proton transmembrane transport"/>
    <property type="evidence" value="ECO:0007669"/>
    <property type="project" value="TreeGrafter"/>
</dbReference>
<dbReference type="AlphaFoldDB" id="A0A1H8VFM6"/>
<keyword evidence="10 11" id="KW-0472">Membrane</keyword>
<dbReference type="SFLD" id="SFLDF00027">
    <property type="entry name" value="p-type_atpase"/>
    <property type="match status" value="1"/>
</dbReference>
<comment type="subcellular location">
    <subcellularLocation>
        <location evidence="1">Cell membrane</location>
        <topology evidence="1">Multi-pass membrane protein</topology>
    </subcellularLocation>
</comment>
<feature type="transmembrane region" description="Helical" evidence="11">
    <location>
        <begin position="768"/>
        <end position="791"/>
    </location>
</feature>
<dbReference type="GO" id="GO:0005524">
    <property type="term" value="F:ATP binding"/>
    <property type="evidence" value="ECO:0007669"/>
    <property type="project" value="UniProtKB-KW"/>
</dbReference>
<evidence type="ECO:0000256" key="7">
    <source>
        <dbReference type="ARBA" id="ARBA00022840"/>
    </source>
</evidence>
<evidence type="ECO:0000256" key="8">
    <source>
        <dbReference type="ARBA" id="ARBA00022967"/>
    </source>
</evidence>
<comment type="similarity">
    <text evidence="2">Belongs to the cation transport ATPase (P-type) (TC 3.A.3) family. Type IIA subfamily.</text>
</comment>
<dbReference type="InterPro" id="IPR050510">
    <property type="entry name" value="Cation_transp_ATPase_P-type"/>
</dbReference>
<feature type="transmembrane region" description="Helical" evidence="11">
    <location>
        <begin position="834"/>
        <end position="854"/>
    </location>
</feature>
<dbReference type="SUPFAM" id="SSF81665">
    <property type="entry name" value="Calcium ATPase, transmembrane domain M"/>
    <property type="match status" value="1"/>
</dbReference>
<dbReference type="InterPro" id="IPR059000">
    <property type="entry name" value="ATPase_P-type_domA"/>
</dbReference>
<keyword evidence="5" id="KW-0479">Metal-binding</keyword>
<feature type="transmembrane region" description="Helical" evidence="11">
    <location>
        <begin position="281"/>
        <end position="305"/>
    </location>
</feature>
<keyword evidence="8" id="KW-1278">Translocase</keyword>
<dbReference type="InterPro" id="IPR001757">
    <property type="entry name" value="P_typ_ATPase"/>
</dbReference>
<dbReference type="Pfam" id="PF00122">
    <property type="entry name" value="E1-E2_ATPase"/>
    <property type="match status" value="1"/>
</dbReference>
<dbReference type="GO" id="GO:0005886">
    <property type="term" value="C:plasma membrane"/>
    <property type="evidence" value="ECO:0007669"/>
    <property type="project" value="UniProtKB-SubCell"/>
</dbReference>
<sequence>MAAEDNARNGWHASESAAVLEHLETHVDGLSRDAAAERLARHGPNRLRPPRRHGPFVRFLLQFHNVLIYVLIAAAVVTALLGHWVDTGVILGVVVINAVIGVLQEGKAERALDAIRDMLSPQATAIRDGRRITVPAEELVPGDVVVLQSGDKVPADLRLLRVRELRVDEAVLTGESVAVDKHADPVPADAVLGDRLNMAFSGTLVAYGQATGVVTATGDHTEIGRISSMLADVEKLTTPLLREIAVFGRWLAGAILVAAALTFLFGLAFRDYAWGEIFLAAVGLAVAAIPEGLPAIMTITLAIGVQRMAGRNAIIRKLPAVETLGSVTVICSDKTGTLTRNEMTVQAVATAEADYAVSGVGYAPEGAVERDGAPVDPEAEVVLAELLRVALLCNDAVVGRQEGDWRMEGDPTEGALMTLALKGGLDAAELHAEQPRTDAIPFESEHRFMATLHHDHHGAGVIYLKGAPERVLEMCSRQRTADGDVAIDPDHWRGVMDGLADRGQRVLALAARPADPGQQELAFEHVDEGLVLLGLVGIIDPPREEAIAAVRQCQEAGIRTKMITGDHALTARAIGRELGIGDGSRVLTGGDVEAMDDAALERAVAETDVFARASPEHKLRLVQALQASGERVAMTGDGVNDAPALKRADVGVAMGLKGTEVSKEASDMVLADDNFASIARAVEEGRTVYDNLRKALLFLLPTNGGQALVVIAAVLAGLLLPISPVQILWVNMVTAVTLGLALAFEPTEPGVMARPPRAPTEPILSGFLVWRVAFVSVLLVTATFGLFLFAHTDDAAMEYARTVAVNTLVVCQIFYLVSARFVRRPALAAGLMRGNPWVPGSIAAIVVLQLLFTYAPPLQLLFGSQALAFADWLRILGAGLAVFLLVELEKWLLTPERGGRAPEMASTTR</sequence>
<dbReference type="PANTHER" id="PTHR43294">
    <property type="entry name" value="SODIUM/POTASSIUM-TRANSPORTING ATPASE SUBUNIT ALPHA"/>
    <property type="match status" value="1"/>
</dbReference>
<evidence type="ECO:0000256" key="1">
    <source>
        <dbReference type="ARBA" id="ARBA00004651"/>
    </source>
</evidence>
<dbReference type="GO" id="GO:0030007">
    <property type="term" value="P:intracellular potassium ion homeostasis"/>
    <property type="evidence" value="ECO:0007669"/>
    <property type="project" value="TreeGrafter"/>
</dbReference>
<feature type="transmembrane region" description="Helical" evidence="11">
    <location>
        <begin position="696"/>
        <end position="720"/>
    </location>
</feature>
<dbReference type="PRINTS" id="PR00120">
    <property type="entry name" value="HATPASE"/>
</dbReference>
<dbReference type="SFLD" id="SFLDG00002">
    <property type="entry name" value="C1.7:_P-type_atpase_like"/>
    <property type="match status" value="1"/>
</dbReference>
<dbReference type="InterPro" id="IPR023214">
    <property type="entry name" value="HAD_sf"/>
</dbReference>
<evidence type="ECO:0000256" key="2">
    <source>
        <dbReference type="ARBA" id="ARBA00005675"/>
    </source>
</evidence>
<dbReference type="GO" id="GO:0016887">
    <property type="term" value="F:ATP hydrolysis activity"/>
    <property type="evidence" value="ECO:0007669"/>
    <property type="project" value="InterPro"/>
</dbReference>
<feature type="transmembrane region" description="Helical" evidence="11">
    <location>
        <begin position="87"/>
        <end position="103"/>
    </location>
</feature>
<keyword evidence="7" id="KW-0067">ATP-binding</keyword>
<dbReference type="InterPro" id="IPR023299">
    <property type="entry name" value="ATPase_P-typ_cyto_dom_N"/>
</dbReference>
<dbReference type="GO" id="GO:1990573">
    <property type="term" value="P:potassium ion import across plasma membrane"/>
    <property type="evidence" value="ECO:0007669"/>
    <property type="project" value="TreeGrafter"/>
</dbReference>
<dbReference type="PANTHER" id="PTHR43294:SF20">
    <property type="entry name" value="P-TYPE ATPASE"/>
    <property type="match status" value="1"/>
</dbReference>
<dbReference type="GO" id="GO:0006883">
    <property type="term" value="P:intracellular sodium ion homeostasis"/>
    <property type="evidence" value="ECO:0007669"/>
    <property type="project" value="TreeGrafter"/>
</dbReference>
<dbReference type="InterPro" id="IPR004014">
    <property type="entry name" value="ATPase_P-typ_cation-transptr_N"/>
</dbReference>
<feature type="transmembrane region" description="Helical" evidence="11">
    <location>
        <begin position="56"/>
        <end position="81"/>
    </location>
</feature>
<evidence type="ECO:0000313" key="14">
    <source>
        <dbReference type="Proteomes" id="UP000199657"/>
    </source>
</evidence>
<evidence type="ECO:0000256" key="4">
    <source>
        <dbReference type="ARBA" id="ARBA00022692"/>
    </source>
</evidence>
<dbReference type="OrthoDB" id="9814270at2"/>
<evidence type="ECO:0000256" key="9">
    <source>
        <dbReference type="ARBA" id="ARBA00022989"/>
    </source>
</evidence>
<dbReference type="InterPro" id="IPR044492">
    <property type="entry name" value="P_typ_ATPase_HD_dom"/>
</dbReference>
<dbReference type="SUPFAM" id="SSF81653">
    <property type="entry name" value="Calcium ATPase, transduction domain A"/>
    <property type="match status" value="1"/>
</dbReference>
<evidence type="ECO:0000259" key="12">
    <source>
        <dbReference type="SMART" id="SM00831"/>
    </source>
</evidence>
<dbReference type="Gene3D" id="1.20.1110.10">
    <property type="entry name" value="Calcium-transporting ATPase, transmembrane domain"/>
    <property type="match status" value="1"/>
</dbReference>
<protein>
    <submittedName>
        <fullName evidence="13">ATPase, P-type (Transporting), HAD superfamily, subfamily IC</fullName>
    </submittedName>
</protein>
<dbReference type="SFLD" id="SFLDS00003">
    <property type="entry name" value="Haloacid_Dehalogenase"/>
    <property type="match status" value="1"/>
</dbReference>
<feature type="transmembrane region" description="Helical" evidence="11">
    <location>
        <begin position="803"/>
        <end position="822"/>
    </location>
</feature>
<dbReference type="GO" id="GO:0036376">
    <property type="term" value="P:sodium ion export across plasma membrane"/>
    <property type="evidence" value="ECO:0007669"/>
    <property type="project" value="TreeGrafter"/>
</dbReference>
<dbReference type="GO" id="GO:0005391">
    <property type="term" value="F:P-type sodium:potassium-exchanging transporter activity"/>
    <property type="evidence" value="ECO:0007669"/>
    <property type="project" value="TreeGrafter"/>
</dbReference>
<reference evidence="13 14" key="1">
    <citation type="submission" date="2016-10" db="EMBL/GenBank/DDBJ databases">
        <authorList>
            <person name="de Groot N.N."/>
        </authorList>
    </citation>
    <scope>NUCLEOTIDE SEQUENCE [LARGE SCALE GENOMIC DNA]</scope>
    <source>
        <strain evidence="13 14">CGMCC 1.6291</strain>
    </source>
</reference>
<keyword evidence="6" id="KW-0547">Nucleotide-binding</keyword>
<dbReference type="InterPro" id="IPR018303">
    <property type="entry name" value="ATPase_P-typ_P_site"/>
</dbReference>
<keyword evidence="3" id="KW-1003">Cell membrane</keyword>
<dbReference type="FunFam" id="2.70.150.10:FF:000016">
    <property type="entry name" value="Calcium-transporting P-type ATPase putative"/>
    <property type="match status" value="1"/>
</dbReference>
<dbReference type="InterPro" id="IPR023298">
    <property type="entry name" value="ATPase_P-typ_TM_dom_sf"/>
</dbReference>
<accession>A0A1H8VFM6</accession>
<dbReference type="InterPro" id="IPR006068">
    <property type="entry name" value="ATPase_P-typ_cation-transptr_C"/>
</dbReference>
<dbReference type="InterPro" id="IPR008250">
    <property type="entry name" value="ATPase_P-typ_transduc_dom_A_sf"/>
</dbReference>
<dbReference type="Pfam" id="PF00690">
    <property type="entry name" value="Cation_ATPase_N"/>
    <property type="match status" value="1"/>
</dbReference>
<dbReference type="SMART" id="SM00831">
    <property type="entry name" value="Cation_ATPase_N"/>
    <property type="match status" value="1"/>
</dbReference>
<dbReference type="Gene3D" id="3.40.50.1000">
    <property type="entry name" value="HAD superfamily/HAD-like"/>
    <property type="match status" value="1"/>
</dbReference>
<evidence type="ECO:0000256" key="3">
    <source>
        <dbReference type="ARBA" id="ARBA00022475"/>
    </source>
</evidence>
<proteinExistence type="inferred from homology"/>
<dbReference type="RefSeq" id="WP_091645993.1">
    <property type="nucleotide sequence ID" value="NZ_FOEG01000012.1"/>
</dbReference>
<dbReference type="Pfam" id="PF13246">
    <property type="entry name" value="Cation_ATPase"/>
    <property type="match status" value="1"/>
</dbReference>
<dbReference type="STRING" id="406100.SAMN04488052_11214"/>
<dbReference type="GO" id="GO:0046872">
    <property type="term" value="F:metal ion binding"/>
    <property type="evidence" value="ECO:0007669"/>
    <property type="project" value="UniProtKB-KW"/>
</dbReference>
<evidence type="ECO:0000313" key="13">
    <source>
        <dbReference type="EMBL" id="SEP14007.1"/>
    </source>
</evidence>
<organism evidence="13 14">
    <name type="scientific">Aquisalimonas asiatica</name>
    <dbReference type="NCBI Taxonomy" id="406100"/>
    <lineage>
        <taxon>Bacteria</taxon>
        <taxon>Pseudomonadati</taxon>
        <taxon>Pseudomonadota</taxon>
        <taxon>Gammaproteobacteria</taxon>
        <taxon>Chromatiales</taxon>
        <taxon>Ectothiorhodospiraceae</taxon>
        <taxon>Aquisalimonas</taxon>
    </lineage>
</organism>
<dbReference type="FunFam" id="3.40.50.1000:FF:000001">
    <property type="entry name" value="Phospholipid-transporting ATPase IC"/>
    <property type="match status" value="1"/>
</dbReference>
<evidence type="ECO:0000256" key="6">
    <source>
        <dbReference type="ARBA" id="ARBA00022741"/>
    </source>
</evidence>
<evidence type="ECO:0000256" key="11">
    <source>
        <dbReference type="SAM" id="Phobius"/>
    </source>
</evidence>
<dbReference type="Pfam" id="PF00689">
    <property type="entry name" value="Cation_ATPase_C"/>
    <property type="match status" value="1"/>
</dbReference>
<evidence type="ECO:0000256" key="5">
    <source>
        <dbReference type="ARBA" id="ARBA00022723"/>
    </source>
</evidence>